<comment type="caution">
    <text evidence="2">The sequence shown here is derived from an EMBL/GenBank/DDBJ whole genome shotgun (WGS) entry which is preliminary data.</text>
</comment>
<evidence type="ECO:0000313" key="3">
    <source>
        <dbReference type="Proteomes" id="UP000288805"/>
    </source>
</evidence>
<name>A0A438I4R4_VITVI</name>
<accession>A0A438I4R4</accession>
<sequence>MRQKKISSAPSYVLENTKETTGDEPKACESGGEQWCEAMEKHIPLILWHTFPMVEQENDREKEFASKWDYETGKRKYKETNIILL</sequence>
<dbReference type="EMBL" id="QGNW01000143">
    <property type="protein sequence ID" value="RVW91693.1"/>
    <property type="molecule type" value="Genomic_DNA"/>
</dbReference>
<dbReference type="OrthoDB" id="422637at2759"/>
<feature type="compositionally biased region" description="Basic and acidic residues" evidence="1">
    <location>
        <begin position="16"/>
        <end position="27"/>
    </location>
</feature>
<dbReference type="Proteomes" id="UP000288805">
    <property type="component" value="Unassembled WGS sequence"/>
</dbReference>
<gene>
    <name evidence="2" type="ORF">CK203_024139</name>
</gene>
<proteinExistence type="predicted"/>
<evidence type="ECO:0000313" key="2">
    <source>
        <dbReference type="EMBL" id="RVW91693.1"/>
    </source>
</evidence>
<protein>
    <submittedName>
        <fullName evidence="2">Uncharacterized protein</fullName>
    </submittedName>
</protein>
<feature type="compositionally biased region" description="Polar residues" evidence="1">
    <location>
        <begin position="1"/>
        <end position="10"/>
    </location>
</feature>
<reference evidence="2 3" key="1">
    <citation type="journal article" date="2018" name="PLoS Genet.">
        <title>Population sequencing reveals clonal diversity and ancestral inbreeding in the grapevine cultivar Chardonnay.</title>
        <authorList>
            <person name="Roach M.J."/>
            <person name="Johnson D.L."/>
            <person name="Bohlmann J."/>
            <person name="van Vuuren H.J."/>
            <person name="Jones S.J."/>
            <person name="Pretorius I.S."/>
            <person name="Schmidt S.A."/>
            <person name="Borneman A.R."/>
        </authorList>
    </citation>
    <scope>NUCLEOTIDE SEQUENCE [LARGE SCALE GENOMIC DNA]</scope>
    <source>
        <strain evidence="3">cv. Chardonnay</strain>
        <tissue evidence="2">Leaf</tissue>
    </source>
</reference>
<evidence type="ECO:0000256" key="1">
    <source>
        <dbReference type="SAM" id="MobiDB-lite"/>
    </source>
</evidence>
<organism evidence="2 3">
    <name type="scientific">Vitis vinifera</name>
    <name type="common">Grape</name>
    <dbReference type="NCBI Taxonomy" id="29760"/>
    <lineage>
        <taxon>Eukaryota</taxon>
        <taxon>Viridiplantae</taxon>
        <taxon>Streptophyta</taxon>
        <taxon>Embryophyta</taxon>
        <taxon>Tracheophyta</taxon>
        <taxon>Spermatophyta</taxon>
        <taxon>Magnoliopsida</taxon>
        <taxon>eudicotyledons</taxon>
        <taxon>Gunneridae</taxon>
        <taxon>Pentapetalae</taxon>
        <taxon>rosids</taxon>
        <taxon>Vitales</taxon>
        <taxon>Vitaceae</taxon>
        <taxon>Viteae</taxon>
        <taxon>Vitis</taxon>
    </lineage>
</organism>
<dbReference type="AlphaFoldDB" id="A0A438I4R4"/>
<feature type="region of interest" description="Disordered" evidence="1">
    <location>
        <begin position="1"/>
        <end position="30"/>
    </location>
</feature>